<dbReference type="GO" id="GO:0006979">
    <property type="term" value="P:response to oxidative stress"/>
    <property type="evidence" value="ECO:0007669"/>
    <property type="project" value="InterPro"/>
</dbReference>
<dbReference type="RefSeq" id="WP_108965096.1">
    <property type="nucleotide sequence ID" value="NZ_CP022189.1"/>
</dbReference>
<dbReference type="EMBL" id="CP022189">
    <property type="protein sequence ID" value="AWI83212.1"/>
    <property type="molecule type" value="Genomic_DNA"/>
</dbReference>
<dbReference type="GO" id="GO:0033743">
    <property type="term" value="F:peptide-methionine (R)-S-oxide reductase activity"/>
    <property type="evidence" value="ECO:0007669"/>
    <property type="project" value="UniProtKB-EC"/>
</dbReference>
<organism evidence="9 10">
    <name type="scientific">Alloyangia pacifica</name>
    <dbReference type="NCBI Taxonomy" id="311180"/>
    <lineage>
        <taxon>Bacteria</taxon>
        <taxon>Pseudomonadati</taxon>
        <taxon>Pseudomonadota</taxon>
        <taxon>Alphaproteobacteria</taxon>
        <taxon>Rhodobacterales</taxon>
        <taxon>Roseobacteraceae</taxon>
        <taxon>Alloyangia</taxon>
    </lineage>
</organism>
<dbReference type="FunFam" id="2.170.150.20:FF:000001">
    <property type="entry name" value="Peptide methionine sulfoxide reductase MsrB"/>
    <property type="match status" value="1"/>
</dbReference>
<dbReference type="PANTHER" id="PTHR10173:SF57">
    <property type="entry name" value="PEPTIDE-METHIONINE (R)-S-OXIDE REDUCTASE"/>
    <property type="match status" value="1"/>
</dbReference>
<keyword evidence="5" id="KW-0862">Zinc</keyword>
<dbReference type="OrthoDB" id="9785497at2"/>
<dbReference type="InterPro" id="IPR028427">
    <property type="entry name" value="Met_Sox_Rdtase_MsrB"/>
</dbReference>
<keyword evidence="6" id="KW-0560">Oxidoreductase</keyword>
<dbReference type="PROSITE" id="PS51790">
    <property type="entry name" value="MSRB"/>
    <property type="match status" value="1"/>
</dbReference>
<accession>A0A2U8HBB6</accession>
<comment type="similarity">
    <text evidence="2">Belongs to the MsrB Met sulfoxide reductase family.</text>
</comment>
<name>A0A2U8HBB6_9RHOB</name>
<dbReference type="GO" id="GO:0030091">
    <property type="term" value="P:protein repair"/>
    <property type="evidence" value="ECO:0007669"/>
    <property type="project" value="InterPro"/>
</dbReference>
<dbReference type="GO" id="GO:0005737">
    <property type="term" value="C:cytoplasm"/>
    <property type="evidence" value="ECO:0007669"/>
    <property type="project" value="TreeGrafter"/>
</dbReference>
<dbReference type="AlphaFoldDB" id="A0A2U8HBB6"/>
<dbReference type="InterPro" id="IPR002579">
    <property type="entry name" value="Met_Sox_Rdtase_MsrB_dom"/>
</dbReference>
<dbReference type="Pfam" id="PF01641">
    <property type="entry name" value="SelR"/>
    <property type="match status" value="1"/>
</dbReference>
<evidence type="ECO:0000256" key="5">
    <source>
        <dbReference type="ARBA" id="ARBA00022833"/>
    </source>
</evidence>
<dbReference type="GO" id="GO:0046872">
    <property type="term" value="F:metal ion binding"/>
    <property type="evidence" value="ECO:0007669"/>
    <property type="project" value="UniProtKB-KW"/>
</dbReference>
<dbReference type="PANTHER" id="PTHR10173">
    <property type="entry name" value="METHIONINE SULFOXIDE REDUCTASE"/>
    <property type="match status" value="1"/>
</dbReference>
<dbReference type="KEGG" id="ypac:CEW88_05765"/>
<reference evidence="9 10" key="1">
    <citation type="submission" date="2017-06" db="EMBL/GenBank/DDBJ databases">
        <title>Yangia sp. YSBP01 complete genome sequence.</title>
        <authorList>
            <person name="Woo J.-H."/>
            <person name="Kim H.-S."/>
        </authorList>
    </citation>
    <scope>NUCLEOTIDE SEQUENCE [LARGE SCALE GENOMIC DNA]</scope>
    <source>
        <strain evidence="9 10">YSBP01</strain>
    </source>
</reference>
<sequence>MRRRGVLAGLAATLAWRGRARAEARFEITRSPEEWRSRLTRAEYKVLREAGTERAFSSPLDKEKRAGLFHCKGCDLPLYSSEAKFDSGTGWPSFYEALPDAVGLRADRSFFMTRTECHCRRCGSHMGHVFDDGPPPTGKRHCINGIALHFVPGKTAQGQG</sequence>
<evidence type="ECO:0000256" key="7">
    <source>
        <dbReference type="ARBA" id="ARBA00048488"/>
    </source>
</evidence>
<evidence type="ECO:0000256" key="1">
    <source>
        <dbReference type="ARBA" id="ARBA00001947"/>
    </source>
</evidence>
<evidence type="ECO:0000256" key="2">
    <source>
        <dbReference type="ARBA" id="ARBA00007174"/>
    </source>
</evidence>
<dbReference type="EC" id="1.8.4.12" evidence="3"/>
<dbReference type="NCBIfam" id="TIGR00357">
    <property type="entry name" value="peptide-methionine (R)-S-oxide reductase MsrB"/>
    <property type="match status" value="1"/>
</dbReference>
<feature type="domain" description="MsrB" evidence="8">
    <location>
        <begin position="32"/>
        <end position="153"/>
    </location>
</feature>
<evidence type="ECO:0000313" key="10">
    <source>
        <dbReference type="Proteomes" id="UP000244915"/>
    </source>
</evidence>
<gene>
    <name evidence="9" type="primary">msrB</name>
    <name evidence="9" type="ORF">CEW88_05765</name>
</gene>
<evidence type="ECO:0000256" key="6">
    <source>
        <dbReference type="ARBA" id="ARBA00023002"/>
    </source>
</evidence>
<dbReference type="Gene3D" id="2.170.150.20">
    <property type="entry name" value="Peptide methionine sulfoxide reductase"/>
    <property type="match status" value="1"/>
</dbReference>
<dbReference type="InterPro" id="IPR011057">
    <property type="entry name" value="Mss4-like_sf"/>
</dbReference>
<protein>
    <recommendedName>
        <fullName evidence="3">peptide-methionine (R)-S-oxide reductase</fullName>
        <ecNumber evidence="3">1.8.4.12</ecNumber>
    </recommendedName>
</protein>
<evidence type="ECO:0000259" key="8">
    <source>
        <dbReference type="PROSITE" id="PS51790"/>
    </source>
</evidence>
<evidence type="ECO:0000256" key="3">
    <source>
        <dbReference type="ARBA" id="ARBA00012499"/>
    </source>
</evidence>
<dbReference type="Proteomes" id="UP000244915">
    <property type="component" value="Chromosome 1"/>
</dbReference>
<dbReference type="SUPFAM" id="SSF51316">
    <property type="entry name" value="Mss4-like"/>
    <property type="match status" value="1"/>
</dbReference>
<comment type="catalytic activity">
    <reaction evidence="7">
        <text>L-methionyl-[protein] + [thioredoxin]-disulfide + H2O = L-methionyl-(R)-S-oxide-[protein] + [thioredoxin]-dithiol</text>
        <dbReference type="Rhea" id="RHEA:24164"/>
        <dbReference type="Rhea" id="RHEA-COMP:10698"/>
        <dbReference type="Rhea" id="RHEA-COMP:10700"/>
        <dbReference type="Rhea" id="RHEA-COMP:12313"/>
        <dbReference type="Rhea" id="RHEA-COMP:12314"/>
        <dbReference type="ChEBI" id="CHEBI:15377"/>
        <dbReference type="ChEBI" id="CHEBI:16044"/>
        <dbReference type="ChEBI" id="CHEBI:29950"/>
        <dbReference type="ChEBI" id="CHEBI:45764"/>
        <dbReference type="ChEBI" id="CHEBI:50058"/>
        <dbReference type="EC" id="1.8.4.12"/>
    </reaction>
</comment>
<evidence type="ECO:0000313" key="9">
    <source>
        <dbReference type="EMBL" id="AWI83212.1"/>
    </source>
</evidence>
<proteinExistence type="inferred from homology"/>
<keyword evidence="4" id="KW-0479">Metal-binding</keyword>
<comment type="cofactor">
    <cofactor evidence="1">
        <name>Zn(2+)</name>
        <dbReference type="ChEBI" id="CHEBI:29105"/>
    </cofactor>
</comment>
<evidence type="ECO:0000256" key="4">
    <source>
        <dbReference type="ARBA" id="ARBA00022723"/>
    </source>
</evidence>